<comment type="similarity">
    <text evidence="3">Belongs to the bacteroidetes fimbrillin superfamily. FimA/Mfa1 family.</text>
</comment>
<keyword evidence="5" id="KW-0843">Virulence</keyword>
<dbReference type="Pfam" id="PF26306">
    <property type="entry name" value="FimD_3rd"/>
    <property type="match status" value="1"/>
</dbReference>
<organism evidence="13 14">
    <name type="scientific">Porphyromonas levii</name>
    <dbReference type="NCBI Taxonomy" id="28114"/>
    <lineage>
        <taxon>Bacteria</taxon>
        <taxon>Pseudomonadati</taxon>
        <taxon>Bacteroidota</taxon>
        <taxon>Bacteroidia</taxon>
        <taxon>Bacteroidales</taxon>
        <taxon>Porphyromonadaceae</taxon>
        <taxon>Porphyromonas</taxon>
    </lineage>
</organism>
<dbReference type="GO" id="GO:0009289">
    <property type="term" value="C:pilus"/>
    <property type="evidence" value="ECO:0007669"/>
    <property type="project" value="UniProtKB-SubCell"/>
</dbReference>
<comment type="caution">
    <text evidence="13">The sequence shown here is derived from an EMBL/GenBank/DDBJ whole genome shotgun (WGS) entry which is preliminary data.</text>
</comment>
<evidence type="ECO:0000256" key="6">
    <source>
        <dbReference type="ARBA" id="ARBA00023136"/>
    </source>
</evidence>
<gene>
    <name evidence="13" type="ORF">E4P47_00960</name>
</gene>
<dbReference type="InterPro" id="IPR058822">
    <property type="entry name" value="Ig-like_FimD_3rd"/>
</dbReference>
<evidence type="ECO:0000256" key="7">
    <source>
        <dbReference type="ARBA" id="ARBA00023139"/>
    </source>
</evidence>
<evidence type="ECO:0000256" key="1">
    <source>
        <dbReference type="ARBA" id="ARBA00004442"/>
    </source>
</evidence>
<proteinExistence type="inferred from homology"/>
<dbReference type="Proteomes" id="UP000297225">
    <property type="component" value="Unassembled WGS sequence"/>
</dbReference>
<reference evidence="13 14" key="1">
    <citation type="submission" date="2019-03" db="EMBL/GenBank/DDBJ databases">
        <title>Porphyromonas levii Isolated from the Uterus of Dairy Cows.</title>
        <authorList>
            <person name="Francis A.M."/>
        </authorList>
    </citation>
    <scope>NUCLEOTIDE SEQUENCE [LARGE SCALE GENOMIC DNA]</scope>
    <source>
        <strain evidence="13 14">AF5678</strain>
    </source>
</reference>
<dbReference type="InterPro" id="IPR029141">
    <property type="entry name" value="FimA_N"/>
</dbReference>
<evidence type="ECO:0000256" key="4">
    <source>
        <dbReference type="ARBA" id="ARBA00022729"/>
    </source>
</evidence>
<comment type="subcellular location">
    <subcellularLocation>
        <location evidence="1">Cell outer membrane</location>
    </subcellularLocation>
    <subcellularLocation>
        <location evidence="2">Fimbrium</location>
    </subcellularLocation>
</comment>
<evidence type="ECO:0000256" key="2">
    <source>
        <dbReference type="ARBA" id="ARBA00004561"/>
    </source>
</evidence>
<keyword evidence="9" id="KW-0281">Fimbrium</keyword>
<evidence type="ECO:0000259" key="12">
    <source>
        <dbReference type="Pfam" id="PF26306"/>
    </source>
</evidence>
<evidence type="ECO:0008006" key="15">
    <source>
        <dbReference type="Google" id="ProtNLM"/>
    </source>
</evidence>
<feature type="domain" description="Major fimbrium tip subunit FimD third Ig-like" evidence="12">
    <location>
        <begin position="352"/>
        <end position="457"/>
    </location>
</feature>
<keyword evidence="10" id="KW-0449">Lipoprotein</keyword>
<keyword evidence="6" id="KW-0472">Membrane</keyword>
<evidence type="ECO:0000256" key="9">
    <source>
        <dbReference type="ARBA" id="ARBA00023263"/>
    </source>
</evidence>
<keyword evidence="4" id="KW-0732">Signal</keyword>
<sequence length="693" mass="78950">MKKMYSFTSILALFALMLLGQGCDKDNALDYPTLDDNTLALRINVHDIAESRSSLRTEGKTEDGQDPYNENKIEDFTVLFYKGGGQFLWSQKSTSLGKDKGGNYIIPVPKNQIARMDGHTTYNVYVVANYTFTSSEPQTEEALKKVVVNEDINKTTPTKFVMVGMTAKVIDMSKAEGKNLGTVDLKRVPAKVRLTLVEVKVDGYTQEGEAQAKLSNALDKGQLFNPAKETTAQLFASEYRKLTEKIIGSDKTAHFYSYYTKWEGEKERPTLTLMIKFKKDGEQSAKAYYYKVPVEAKESELKSNYLYDVKVKIEILGGLTEEEPKKVMGKLIVKDWTTKDDAFVLPATKYLLVAEKNVSMNNVSTYDIPYQSSSEIHFENIKAYAEYVDENGISKKVDYEKYSVWSQASEFPKISIKDGKIHIESKIPDNYIPKTIEFDVKNKDGFTEHVKVIQYPSLYITNTFGTASSLRPHGNFWNERHLKNKAIYRIVVQVPQDKLLGVDVILGFPQTQSQTFYKETFGRWRRKQYNTPVLTGNITKNDEETSKMVSPSFELASQLGATTIMPYFESRNNYPQAIYYIRGSERLEYNDGSDRRPYGAAFNCEKYTETRNGKILDDWRLPTEAEIKLVDRLQHAGKGVVKSIMTGNYYWDANNHNGATMMSKPDNSVGWRGNVERAYVRCVRDVKDNTVTK</sequence>
<feature type="domain" description="Major fimbrial subunit protein N-terminal" evidence="11">
    <location>
        <begin position="53"/>
        <end position="179"/>
    </location>
</feature>
<evidence type="ECO:0000256" key="3">
    <source>
        <dbReference type="ARBA" id="ARBA00006011"/>
    </source>
</evidence>
<protein>
    <recommendedName>
        <fullName evidence="15">Major fimbrial subunit protein N-terminal domain-containing protein</fullName>
    </recommendedName>
</protein>
<dbReference type="Gene3D" id="2.60.40.2580">
    <property type="match status" value="1"/>
</dbReference>
<dbReference type="GO" id="GO:0009279">
    <property type="term" value="C:cell outer membrane"/>
    <property type="evidence" value="ECO:0007669"/>
    <property type="project" value="UniProtKB-SubCell"/>
</dbReference>
<dbReference type="AlphaFoldDB" id="A0A4Y8WRF8"/>
<evidence type="ECO:0000256" key="8">
    <source>
        <dbReference type="ARBA" id="ARBA00023237"/>
    </source>
</evidence>
<dbReference type="RefSeq" id="WP_134848857.1">
    <property type="nucleotide sequence ID" value="NZ_CP197400.1"/>
</dbReference>
<keyword evidence="14" id="KW-1185">Reference proteome</keyword>
<evidence type="ECO:0000256" key="10">
    <source>
        <dbReference type="ARBA" id="ARBA00023288"/>
    </source>
</evidence>
<dbReference type="OrthoDB" id="1046951at2"/>
<keyword evidence="8" id="KW-0998">Cell outer membrane</keyword>
<evidence type="ECO:0000313" key="14">
    <source>
        <dbReference type="Proteomes" id="UP000297225"/>
    </source>
</evidence>
<keyword evidence="7" id="KW-0564">Palmitate</keyword>
<evidence type="ECO:0000259" key="11">
    <source>
        <dbReference type="Pfam" id="PF06321"/>
    </source>
</evidence>
<evidence type="ECO:0000313" key="13">
    <source>
        <dbReference type="EMBL" id="TFH97097.1"/>
    </source>
</evidence>
<dbReference type="PROSITE" id="PS51257">
    <property type="entry name" value="PROKAR_LIPOPROTEIN"/>
    <property type="match status" value="1"/>
</dbReference>
<dbReference type="EMBL" id="SPNC01000007">
    <property type="protein sequence ID" value="TFH97097.1"/>
    <property type="molecule type" value="Genomic_DNA"/>
</dbReference>
<name>A0A4Y8WRF8_9PORP</name>
<evidence type="ECO:0000256" key="5">
    <source>
        <dbReference type="ARBA" id="ARBA00023026"/>
    </source>
</evidence>
<dbReference type="Pfam" id="PF06321">
    <property type="entry name" value="P_gingi_FimA"/>
    <property type="match status" value="1"/>
</dbReference>
<accession>A0A4Y8WRF8</accession>